<comment type="caution">
    <text evidence="2">The sequence shown here is derived from an EMBL/GenBank/DDBJ whole genome shotgun (WGS) entry which is preliminary data.</text>
</comment>
<reference evidence="2 3" key="2">
    <citation type="submission" date="2019-02" db="EMBL/GenBank/DDBJ databases">
        <title>'Lichenibacterium ramalinii' gen. nov. sp. nov., 'Lichenibacterium minor' gen. nov. sp. nov.</title>
        <authorList>
            <person name="Pankratov T."/>
        </authorList>
    </citation>
    <scope>NUCLEOTIDE SEQUENCE [LARGE SCALE GENOMIC DNA]</scope>
    <source>
        <strain evidence="2 3">RmlP001</strain>
    </source>
</reference>
<dbReference type="AlphaFoldDB" id="A0A4Q2RDD3"/>
<organism evidence="2 3">
    <name type="scientific">Lichenibacterium ramalinae</name>
    <dbReference type="NCBI Taxonomy" id="2316527"/>
    <lineage>
        <taxon>Bacteria</taxon>
        <taxon>Pseudomonadati</taxon>
        <taxon>Pseudomonadota</taxon>
        <taxon>Alphaproteobacteria</taxon>
        <taxon>Hyphomicrobiales</taxon>
        <taxon>Lichenihabitantaceae</taxon>
        <taxon>Lichenibacterium</taxon>
    </lineage>
</organism>
<feature type="region of interest" description="Disordered" evidence="1">
    <location>
        <begin position="1"/>
        <end position="20"/>
    </location>
</feature>
<proteinExistence type="predicted"/>
<evidence type="ECO:0000256" key="1">
    <source>
        <dbReference type="SAM" id="MobiDB-lite"/>
    </source>
</evidence>
<protein>
    <submittedName>
        <fullName evidence="2">Uncharacterized protein</fullName>
    </submittedName>
</protein>
<name>A0A4Q2RDD3_9HYPH</name>
<evidence type="ECO:0000313" key="2">
    <source>
        <dbReference type="EMBL" id="RYB05726.1"/>
    </source>
</evidence>
<gene>
    <name evidence="2" type="ORF">D3272_09080</name>
</gene>
<dbReference type="EMBL" id="QYBC01000006">
    <property type="protein sequence ID" value="RYB05726.1"/>
    <property type="molecule type" value="Genomic_DNA"/>
</dbReference>
<accession>A0A4Q2RDD3</accession>
<dbReference type="Proteomes" id="UP000289411">
    <property type="component" value="Unassembled WGS sequence"/>
</dbReference>
<keyword evidence="3" id="KW-1185">Reference proteome</keyword>
<sequence length="107" mass="11828">MTVRVHPYDDQPPRRPRPTVEKTVTPLRTISLDGKRELRLSTVTSSRGESVALRVYVRDHLGELISPGHPLCIYRDQIPGVVAALTEAAAIFNTRADGSTRAVLPRS</sequence>
<feature type="compositionally biased region" description="Basic and acidic residues" evidence="1">
    <location>
        <begin position="1"/>
        <end position="13"/>
    </location>
</feature>
<evidence type="ECO:0000313" key="3">
    <source>
        <dbReference type="Proteomes" id="UP000289411"/>
    </source>
</evidence>
<reference evidence="2 3" key="1">
    <citation type="submission" date="2018-09" db="EMBL/GenBank/DDBJ databases">
        <authorList>
            <person name="Grouzdev D.S."/>
            <person name="Krutkina M.S."/>
        </authorList>
    </citation>
    <scope>NUCLEOTIDE SEQUENCE [LARGE SCALE GENOMIC DNA]</scope>
    <source>
        <strain evidence="2 3">RmlP001</strain>
    </source>
</reference>